<dbReference type="RefSeq" id="WP_380750224.1">
    <property type="nucleotide sequence ID" value="NZ_JBHULT010000006.1"/>
</dbReference>
<sequence length="121" mass="13810">MKKVFIFKGFLLMILVTVTSCGSDELVEKNLRGEWIEVTPVEDRTTLIFTAENLMSRIDGEGNQENYTYRIDGNAIFLSLAGQQGTTELYFNKIEPGRFKIGNLYLSTPESDEVIMVFERI</sequence>
<name>A0ABW5IWY5_9FLAO</name>
<dbReference type="EMBL" id="JBHULT010000006">
    <property type="protein sequence ID" value="MFD2517652.1"/>
    <property type="molecule type" value="Genomic_DNA"/>
</dbReference>
<proteinExistence type="predicted"/>
<reference evidence="2" key="1">
    <citation type="journal article" date="2019" name="Int. J. Syst. Evol. Microbiol.">
        <title>The Global Catalogue of Microorganisms (GCM) 10K type strain sequencing project: providing services to taxonomists for standard genome sequencing and annotation.</title>
        <authorList>
            <consortium name="The Broad Institute Genomics Platform"/>
            <consortium name="The Broad Institute Genome Sequencing Center for Infectious Disease"/>
            <person name="Wu L."/>
            <person name="Ma J."/>
        </authorList>
    </citation>
    <scope>NUCLEOTIDE SEQUENCE [LARGE SCALE GENOMIC DNA]</scope>
    <source>
        <strain evidence="2">KCTC 42585</strain>
    </source>
</reference>
<gene>
    <name evidence="1" type="ORF">ACFSTG_07085</name>
</gene>
<evidence type="ECO:0008006" key="3">
    <source>
        <dbReference type="Google" id="ProtNLM"/>
    </source>
</evidence>
<organism evidence="1 2">
    <name type="scientific">Salinimicrobium flavum</name>
    <dbReference type="NCBI Taxonomy" id="1737065"/>
    <lineage>
        <taxon>Bacteria</taxon>
        <taxon>Pseudomonadati</taxon>
        <taxon>Bacteroidota</taxon>
        <taxon>Flavobacteriia</taxon>
        <taxon>Flavobacteriales</taxon>
        <taxon>Flavobacteriaceae</taxon>
        <taxon>Salinimicrobium</taxon>
    </lineage>
</organism>
<accession>A0ABW5IWY5</accession>
<comment type="caution">
    <text evidence="1">The sequence shown here is derived from an EMBL/GenBank/DDBJ whole genome shotgun (WGS) entry which is preliminary data.</text>
</comment>
<evidence type="ECO:0000313" key="2">
    <source>
        <dbReference type="Proteomes" id="UP001597468"/>
    </source>
</evidence>
<protein>
    <recommendedName>
        <fullName evidence="3">Lipocalin-like domain-containing protein</fullName>
    </recommendedName>
</protein>
<evidence type="ECO:0000313" key="1">
    <source>
        <dbReference type="EMBL" id="MFD2517652.1"/>
    </source>
</evidence>
<dbReference type="Proteomes" id="UP001597468">
    <property type="component" value="Unassembled WGS sequence"/>
</dbReference>
<dbReference type="PROSITE" id="PS51257">
    <property type="entry name" value="PROKAR_LIPOPROTEIN"/>
    <property type="match status" value="1"/>
</dbReference>
<keyword evidence="2" id="KW-1185">Reference proteome</keyword>